<dbReference type="SMART" id="SM00228">
    <property type="entry name" value="PDZ"/>
    <property type="match status" value="1"/>
</dbReference>
<evidence type="ECO:0000256" key="2">
    <source>
        <dbReference type="ARBA" id="ARBA00022670"/>
    </source>
</evidence>
<dbReference type="Pfam" id="PF13365">
    <property type="entry name" value="Trypsin_2"/>
    <property type="match status" value="1"/>
</dbReference>
<keyword evidence="5" id="KW-0472">Membrane</keyword>
<keyword evidence="2 7" id="KW-0645">Protease</keyword>
<dbReference type="InterPro" id="IPR001478">
    <property type="entry name" value="PDZ"/>
</dbReference>
<keyword evidence="5" id="KW-0812">Transmembrane</keyword>
<evidence type="ECO:0000256" key="3">
    <source>
        <dbReference type="ARBA" id="ARBA00022801"/>
    </source>
</evidence>
<dbReference type="Proteomes" id="UP001198151">
    <property type="component" value="Unassembled WGS sequence"/>
</dbReference>
<dbReference type="RefSeq" id="WP_227706045.1">
    <property type="nucleotide sequence ID" value="NZ_JAJEQX010000001.1"/>
</dbReference>
<dbReference type="InterPro" id="IPR001940">
    <property type="entry name" value="Peptidase_S1C"/>
</dbReference>
<dbReference type="PANTHER" id="PTHR22939:SF129">
    <property type="entry name" value="SERINE PROTEASE HTRA2, MITOCHONDRIAL"/>
    <property type="match status" value="1"/>
</dbReference>
<accession>A0ABS8FS57</accession>
<dbReference type="GO" id="GO:0008233">
    <property type="term" value="F:peptidase activity"/>
    <property type="evidence" value="ECO:0007669"/>
    <property type="project" value="UniProtKB-KW"/>
</dbReference>
<keyword evidence="3" id="KW-0378">Hydrolase</keyword>
<feature type="transmembrane region" description="Helical" evidence="5">
    <location>
        <begin position="44"/>
        <end position="62"/>
    </location>
</feature>
<dbReference type="GO" id="GO:0006508">
    <property type="term" value="P:proteolysis"/>
    <property type="evidence" value="ECO:0007669"/>
    <property type="project" value="UniProtKB-KW"/>
</dbReference>
<dbReference type="EMBL" id="JAJEQX010000001">
    <property type="protein sequence ID" value="MCC2252866.1"/>
    <property type="molecule type" value="Genomic_DNA"/>
</dbReference>
<feature type="region of interest" description="Disordered" evidence="4">
    <location>
        <begin position="81"/>
        <end position="104"/>
    </location>
</feature>
<feature type="domain" description="PDZ" evidence="6">
    <location>
        <begin position="323"/>
        <end position="414"/>
    </location>
</feature>
<evidence type="ECO:0000313" key="8">
    <source>
        <dbReference type="Proteomes" id="UP001198151"/>
    </source>
</evidence>
<sequence length="431" mass="45350">MPNEKDQNQSKDEVPEEKKYSFLQETIKPKPISRQQLIGEIGRVAVYGVILGLFACVGFFALKPWAQNWFKEDPATVTIPEDEEPQEAESENAEEDPAAAAEAADPVLDAESYDEMLSALNDIAAEAGRGVVSVEPVTDAENWTAEMTGIDGGATGVITADNGQELLILSDDSVCADASAWNVVFSDGSSLSASLKMQDRNTGLAVFSVPRSSISESTWASIKVSVLGNSNLVNQGDSVIALGNMFGYEDGMSFGLVSSTAYKESFYDGECDILSTDISLSDGGTGVLFNMAGEVIGMISSDIWDQSGSSAANAYAISDLKTIIEMLANGQSVPYVGVRGITVTGELQESQGMPAGVYVVDVDPDSPAMSAGIQSGDIICQVSGESVSSIVTYQSAVLDTAAGQQVTFQGKRLGAGGYVDVEYTVTVGSRE</sequence>
<keyword evidence="8" id="KW-1185">Reference proteome</keyword>
<dbReference type="SUPFAM" id="SSF50156">
    <property type="entry name" value="PDZ domain-like"/>
    <property type="match status" value="1"/>
</dbReference>
<dbReference type="PRINTS" id="PR00834">
    <property type="entry name" value="PROTEASES2C"/>
</dbReference>
<dbReference type="PROSITE" id="PS50106">
    <property type="entry name" value="PDZ"/>
    <property type="match status" value="1"/>
</dbReference>
<name>A0ABS8FS57_9FIRM</name>
<dbReference type="SUPFAM" id="SSF50494">
    <property type="entry name" value="Trypsin-like serine proteases"/>
    <property type="match status" value="1"/>
</dbReference>
<keyword evidence="5" id="KW-1133">Transmembrane helix</keyword>
<dbReference type="Gene3D" id="2.40.10.10">
    <property type="entry name" value="Trypsin-like serine proteases"/>
    <property type="match status" value="2"/>
</dbReference>
<evidence type="ECO:0000256" key="5">
    <source>
        <dbReference type="SAM" id="Phobius"/>
    </source>
</evidence>
<dbReference type="InterPro" id="IPR036034">
    <property type="entry name" value="PDZ_sf"/>
</dbReference>
<dbReference type="Pfam" id="PF13180">
    <property type="entry name" value="PDZ_2"/>
    <property type="match status" value="1"/>
</dbReference>
<reference evidence="7 8" key="1">
    <citation type="submission" date="2021-10" db="EMBL/GenBank/DDBJ databases">
        <title>Anaerobic single-cell dispensing facilitates the cultivation of human gut bacteria.</title>
        <authorList>
            <person name="Afrizal A."/>
        </authorList>
    </citation>
    <scope>NUCLEOTIDE SEQUENCE [LARGE SCALE GENOMIC DNA]</scope>
    <source>
        <strain evidence="7 8">CLA-AA-H200</strain>
    </source>
</reference>
<organism evidence="7 8">
    <name type="scientific">Ruminococcus turbiniformis</name>
    <dbReference type="NCBI Taxonomy" id="2881258"/>
    <lineage>
        <taxon>Bacteria</taxon>
        <taxon>Bacillati</taxon>
        <taxon>Bacillota</taxon>
        <taxon>Clostridia</taxon>
        <taxon>Eubacteriales</taxon>
        <taxon>Oscillospiraceae</taxon>
        <taxon>Ruminococcus</taxon>
    </lineage>
</organism>
<proteinExistence type="inferred from homology"/>
<dbReference type="Gene3D" id="2.30.42.10">
    <property type="match status" value="1"/>
</dbReference>
<dbReference type="InterPro" id="IPR009003">
    <property type="entry name" value="Peptidase_S1_PA"/>
</dbReference>
<dbReference type="InterPro" id="IPR043504">
    <property type="entry name" value="Peptidase_S1_PA_chymotrypsin"/>
</dbReference>
<protein>
    <submittedName>
        <fullName evidence="7">S1C family serine protease</fullName>
    </submittedName>
</protein>
<comment type="caution">
    <text evidence="7">The sequence shown here is derived from an EMBL/GenBank/DDBJ whole genome shotgun (WGS) entry which is preliminary data.</text>
</comment>
<evidence type="ECO:0000259" key="6">
    <source>
        <dbReference type="PROSITE" id="PS50106"/>
    </source>
</evidence>
<evidence type="ECO:0000256" key="1">
    <source>
        <dbReference type="ARBA" id="ARBA00010541"/>
    </source>
</evidence>
<feature type="compositionally biased region" description="Acidic residues" evidence="4">
    <location>
        <begin position="81"/>
        <end position="97"/>
    </location>
</feature>
<gene>
    <name evidence="7" type="ORF">LKD70_00160</name>
</gene>
<dbReference type="PANTHER" id="PTHR22939">
    <property type="entry name" value="SERINE PROTEASE FAMILY S1C HTRA-RELATED"/>
    <property type="match status" value="1"/>
</dbReference>
<comment type="similarity">
    <text evidence="1">Belongs to the peptidase S1C family.</text>
</comment>
<evidence type="ECO:0000256" key="4">
    <source>
        <dbReference type="SAM" id="MobiDB-lite"/>
    </source>
</evidence>
<evidence type="ECO:0000313" key="7">
    <source>
        <dbReference type="EMBL" id="MCC2252866.1"/>
    </source>
</evidence>